<dbReference type="InterPro" id="IPR037448">
    <property type="entry name" value="Zig-8"/>
</dbReference>
<dbReference type="PANTHER" id="PTHR23279:SF46">
    <property type="entry name" value="DEFECTIVE PROBOSCIS EXTENSION RESPONSE 10, ISOFORM A-RELATED"/>
    <property type="match status" value="1"/>
</dbReference>
<proteinExistence type="predicted"/>
<dbReference type="InterPro" id="IPR036179">
    <property type="entry name" value="Ig-like_dom_sf"/>
</dbReference>
<dbReference type="GO" id="GO:0032589">
    <property type="term" value="C:neuron projection membrane"/>
    <property type="evidence" value="ECO:0007669"/>
    <property type="project" value="TreeGrafter"/>
</dbReference>
<dbReference type="OrthoDB" id="190835at2759"/>
<organism evidence="1">
    <name type="scientific">Notodromas monacha</name>
    <dbReference type="NCBI Taxonomy" id="399045"/>
    <lineage>
        <taxon>Eukaryota</taxon>
        <taxon>Metazoa</taxon>
        <taxon>Ecdysozoa</taxon>
        <taxon>Arthropoda</taxon>
        <taxon>Crustacea</taxon>
        <taxon>Oligostraca</taxon>
        <taxon>Ostracoda</taxon>
        <taxon>Podocopa</taxon>
        <taxon>Podocopida</taxon>
        <taxon>Cypridocopina</taxon>
        <taxon>Cypridoidea</taxon>
        <taxon>Cyprididae</taxon>
        <taxon>Notodromas</taxon>
    </lineage>
</organism>
<reference evidence="1" key="1">
    <citation type="submission" date="2020-11" db="EMBL/GenBank/DDBJ databases">
        <authorList>
            <person name="Tran Van P."/>
        </authorList>
    </citation>
    <scope>NUCLEOTIDE SEQUENCE</scope>
</reference>
<dbReference type="SUPFAM" id="SSF48726">
    <property type="entry name" value="Immunoglobulin"/>
    <property type="match status" value="1"/>
</dbReference>
<dbReference type="EMBL" id="OA885999">
    <property type="protein sequence ID" value="CAD7282550.1"/>
    <property type="molecule type" value="Genomic_DNA"/>
</dbReference>
<keyword evidence="2" id="KW-1185">Reference proteome</keyword>
<gene>
    <name evidence="1" type="ORF">NMOB1V02_LOCUS10172</name>
</gene>
<evidence type="ECO:0000313" key="2">
    <source>
        <dbReference type="Proteomes" id="UP000678499"/>
    </source>
</evidence>
<accession>A0A7R9GHE6</accession>
<dbReference type="EMBL" id="CAJPEX010003962">
    <property type="protein sequence ID" value="CAG0922702.1"/>
    <property type="molecule type" value="Genomic_DNA"/>
</dbReference>
<dbReference type="Proteomes" id="UP000678499">
    <property type="component" value="Unassembled WGS sequence"/>
</dbReference>
<evidence type="ECO:0000313" key="1">
    <source>
        <dbReference type="EMBL" id="CAD7282550.1"/>
    </source>
</evidence>
<dbReference type="AlphaFoldDB" id="A0A7R9GHE6"/>
<name>A0A7R9GHE6_9CRUS</name>
<sequence>MVTESASATRSFLFIQNVRQPDSGTYTCKPPYGKIATAKILVLDGERPAAMQQGSASLAQCTWQAFIMWTIALYTWSKLASSSSSSSSSSTPAILSIGDARHRSSCALRKSYAVVR</sequence>
<protein>
    <submittedName>
        <fullName evidence="1">Uncharacterized protein</fullName>
    </submittedName>
</protein>
<dbReference type="GO" id="GO:0050808">
    <property type="term" value="P:synapse organization"/>
    <property type="evidence" value="ECO:0007669"/>
    <property type="project" value="TreeGrafter"/>
</dbReference>
<dbReference type="PANTHER" id="PTHR23279">
    <property type="entry name" value="DEFECTIVE PROBOSCIS EXTENSION RESPONSE DPR -RELATED"/>
    <property type="match status" value="1"/>
</dbReference>